<dbReference type="RefSeq" id="WP_323692626.1">
    <property type="nucleotide sequence ID" value="NZ_CP116341.1"/>
</dbReference>
<keyword evidence="3 7" id="KW-0472">Membrane</keyword>
<gene>
    <name evidence="10" type="ORF">PGH26_03395</name>
</gene>
<keyword evidence="11" id="KW-1185">Reference proteome</keyword>
<dbReference type="PROSITE" id="PS50885">
    <property type="entry name" value="HAMP"/>
    <property type="match status" value="1"/>
</dbReference>
<evidence type="ECO:0000259" key="9">
    <source>
        <dbReference type="PROSITE" id="PS50885"/>
    </source>
</evidence>
<feature type="transmembrane region" description="Helical" evidence="7">
    <location>
        <begin position="179"/>
        <end position="202"/>
    </location>
</feature>
<dbReference type="InterPro" id="IPR003660">
    <property type="entry name" value="HAMP_dom"/>
</dbReference>
<dbReference type="InterPro" id="IPR024478">
    <property type="entry name" value="HlyB_4HB_MCP"/>
</dbReference>
<dbReference type="Gene3D" id="1.10.287.950">
    <property type="entry name" value="Methyl-accepting chemotaxis protein"/>
    <property type="match status" value="1"/>
</dbReference>
<dbReference type="EMBL" id="CP116341">
    <property type="protein sequence ID" value="WOV84985.1"/>
    <property type="molecule type" value="Genomic_DNA"/>
</dbReference>
<proteinExistence type="inferred from homology"/>
<evidence type="ECO:0000256" key="1">
    <source>
        <dbReference type="ARBA" id="ARBA00004236"/>
    </source>
</evidence>
<dbReference type="Proteomes" id="UP001303532">
    <property type="component" value="Chromosome"/>
</dbReference>
<organism evidence="10 11">
    <name type="scientific">Sporosarcina jeotgali</name>
    <dbReference type="NCBI Taxonomy" id="3020056"/>
    <lineage>
        <taxon>Bacteria</taxon>
        <taxon>Bacillati</taxon>
        <taxon>Bacillota</taxon>
        <taxon>Bacilli</taxon>
        <taxon>Bacillales</taxon>
        <taxon>Caryophanaceae</taxon>
        <taxon>Sporosarcina</taxon>
    </lineage>
</organism>
<evidence type="ECO:0000256" key="7">
    <source>
        <dbReference type="SAM" id="Phobius"/>
    </source>
</evidence>
<evidence type="ECO:0000256" key="2">
    <source>
        <dbReference type="ARBA" id="ARBA00022475"/>
    </source>
</evidence>
<evidence type="ECO:0000313" key="11">
    <source>
        <dbReference type="Proteomes" id="UP001303532"/>
    </source>
</evidence>
<dbReference type="PROSITE" id="PS50111">
    <property type="entry name" value="CHEMOTAXIS_TRANSDUC_2"/>
    <property type="match status" value="1"/>
</dbReference>
<evidence type="ECO:0000313" key="10">
    <source>
        <dbReference type="EMBL" id="WOV84985.1"/>
    </source>
</evidence>
<feature type="transmembrane region" description="Helical" evidence="7">
    <location>
        <begin position="12"/>
        <end position="32"/>
    </location>
</feature>
<evidence type="ECO:0000256" key="6">
    <source>
        <dbReference type="PROSITE-ProRule" id="PRU00284"/>
    </source>
</evidence>
<dbReference type="CDD" id="cd06225">
    <property type="entry name" value="HAMP"/>
    <property type="match status" value="1"/>
</dbReference>
<sequence length="571" mass="61594">MKKSVKGKLNVVFGTILILILVLGSIGVFSSFRLNENTKAINEGVLPKVQYNNDLEQTVQQMLSNMQRHLVSKDRPFEEKYEAEIARNQEELDATQMAYGKVLSSDEQQAFDAVQIQLDTYNSQINDLLEMSAAGNKPDAIQKSYETGITIDAIRGDLLELEKTHKNELNEIEKEGQALYLSVLITMIGGAILGLVIAGIGIRYLQSKIQKPISTITDRMNAMAEGKLTSEPLIVGDPDEIGQLTRDANTLSDNLYRIISELQTTITTIASTSGELTASADETAQASTQITEDIVDISEGSSEQMEHTRSTTEIVSEITTGMDQTATAIHKVSDLAISTTEQTQDGTAVMVQTVRKIEEIQKSTDHTARVVSELSKKSEDIGSIVQLITNIAGQTNLLALNASIEAARAGEHGKGFAVVAGEVGSLAAESAKAASEINRLIGEIQTEVMGVQEATTVTKSNVEEGLSMANRSGERFEEIAKMIGEVSAQTEEVSAISEEITASTHSMKALVGQVAELSERSEGSAQNIVAAAEEQNATMEEISASAHVLSDMAESLKSMIDVFELETGVRE</sequence>
<dbReference type="SMART" id="SM00304">
    <property type="entry name" value="HAMP"/>
    <property type="match status" value="1"/>
</dbReference>
<feature type="domain" description="Methyl-accepting transducer" evidence="8">
    <location>
        <begin position="279"/>
        <end position="515"/>
    </location>
</feature>
<dbReference type="PANTHER" id="PTHR32089">
    <property type="entry name" value="METHYL-ACCEPTING CHEMOTAXIS PROTEIN MCPB"/>
    <property type="match status" value="1"/>
</dbReference>
<dbReference type="Pfam" id="PF00672">
    <property type="entry name" value="HAMP"/>
    <property type="match status" value="1"/>
</dbReference>
<protein>
    <submittedName>
        <fullName evidence="10">Methyl-accepting chemotaxis protein</fullName>
    </submittedName>
</protein>
<dbReference type="SMART" id="SM00283">
    <property type="entry name" value="MA"/>
    <property type="match status" value="1"/>
</dbReference>
<comment type="similarity">
    <text evidence="5">Belongs to the methyl-accepting chemotaxis (MCP) protein family.</text>
</comment>
<dbReference type="SUPFAM" id="SSF58104">
    <property type="entry name" value="Methyl-accepting chemotaxis protein (MCP) signaling domain"/>
    <property type="match status" value="1"/>
</dbReference>
<feature type="domain" description="HAMP" evidence="9">
    <location>
        <begin position="207"/>
        <end position="260"/>
    </location>
</feature>
<keyword evidence="2" id="KW-1003">Cell membrane</keyword>
<keyword evidence="4 6" id="KW-0807">Transducer</keyword>
<dbReference type="InterPro" id="IPR004089">
    <property type="entry name" value="MCPsignal_dom"/>
</dbReference>
<evidence type="ECO:0000259" key="8">
    <source>
        <dbReference type="PROSITE" id="PS50111"/>
    </source>
</evidence>
<dbReference type="Gene3D" id="1.10.8.500">
    <property type="entry name" value="HAMP domain in histidine kinase"/>
    <property type="match status" value="1"/>
</dbReference>
<accession>A0ABZ0KX59</accession>
<comment type="subcellular location">
    <subcellularLocation>
        <location evidence="1">Cell membrane</location>
    </subcellularLocation>
</comment>
<evidence type="ECO:0000256" key="5">
    <source>
        <dbReference type="ARBA" id="ARBA00029447"/>
    </source>
</evidence>
<dbReference type="Pfam" id="PF00015">
    <property type="entry name" value="MCPsignal"/>
    <property type="match status" value="1"/>
</dbReference>
<evidence type="ECO:0000256" key="3">
    <source>
        <dbReference type="ARBA" id="ARBA00023136"/>
    </source>
</evidence>
<keyword evidence="7" id="KW-0812">Transmembrane</keyword>
<keyword evidence="7" id="KW-1133">Transmembrane helix</keyword>
<dbReference type="Pfam" id="PF12729">
    <property type="entry name" value="4HB_MCP_1"/>
    <property type="match status" value="1"/>
</dbReference>
<name>A0ABZ0KX59_9BACL</name>
<reference evidence="10 11" key="1">
    <citation type="submission" date="2023-01" db="EMBL/GenBank/DDBJ databases">
        <title>Sporosarcina sp. nov., isolated from Korean tranditional fermented seafood 'Jeotgal'.</title>
        <authorList>
            <person name="Yang A.-I."/>
        </authorList>
    </citation>
    <scope>NUCLEOTIDE SEQUENCE [LARGE SCALE GENOMIC DNA]</scope>
    <source>
        <strain evidence="10 11">B2O-1</strain>
    </source>
</reference>
<dbReference type="PANTHER" id="PTHR32089:SF112">
    <property type="entry name" value="LYSOZYME-LIKE PROTEIN-RELATED"/>
    <property type="match status" value="1"/>
</dbReference>
<evidence type="ECO:0000256" key="4">
    <source>
        <dbReference type="ARBA" id="ARBA00023224"/>
    </source>
</evidence>